<accession>A0A8H6D8A2</accession>
<gene>
    <name evidence="1" type="ORF">FMUND_11794</name>
</gene>
<keyword evidence="2" id="KW-1185">Reference proteome</keyword>
<dbReference type="EMBL" id="JAAOAN010000462">
    <property type="protein sequence ID" value="KAF5706077.1"/>
    <property type="molecule type" value="Genomic_DNA"/>
</dbReference>
<dbReference type="OrthoDB" id="5079125at2759"/>
<sequence>MSVTRNMTQSRLLRLPPEVLLLMTEDNALKWEDLRRLRHVCLFFFHSLGKRVLQARDFFFFRNACMHADVDILIECLNKNATPTGAAWESPHRSAGDYVVDGFRAGNFSVEQFKHTWQWLSDHGYELRSSIENTGDAPEQYRPFSADLLYMIWDATDAGHLQATCDVIHFIVDKGMVFPIYLGFSFDAKRRPGSRGLIDFMLATYCPASILKLFLKQLDGQGLNLKSPANSQIYEGETTEIYTFIWEMYRYIFDSIPPWSSEDEENKARVLLRLEDPNGVADNFGDKVKALIEYNSVDEGEALVLKDIWGSLEKMARKRIERGSLDFDQDGLWFWYELNMSIAYLATDRTVLKGRTRGSQDGPIHVFKIQNEAWYPAERLCWIRMQFAEDRGPIDPSKFEDRSIGDWWNMPLCDWDFFVPEYKMDSKGWLEHRAAKAASPLPQPGSGEATMRGLSIELDMFREDQLSEASELEEQKRLQCPHGFPQGAREHFEEWMNAVQKVLELGFTLHVTIRFRKPFRDYLAFREDSIVLRDLKVTVELDLDEAAWSQVPQHYRPLLMAMVEFSITGVQLEKELEDQGVGLANDEEMYLNHHGCLTVRSLRVRHYRQTGNTPQR</sequence>
<evidence type="ECO:0000313" key="1">
    <source>
        <dbReference type="EMBL" id="KAF5706077.1"/>
    </source>
</evidence>
<comment type="caution">
    <text evidence="1">The sequence shown here is derived from an EMBL/GenBank/DDBJ whole genome shotgun (WGS) entry which is preliminary data.</text>
</comment>
<protein>
    <submittedName>
        <fullName evidence="1">Uncharacterized protein</fullName>
    </submittedName>
</protein>
<name>A0A8H6D8A2_9HYPO</name>
<dbReference type="AlphaFoldDB" id="A0A8H6D8A2"/>
<evidence type="ECO:0000313" key="2">
    <source>
        <dbReference type="Proteomes" id="UP000544331"/>
    </source>
</evidence>
<proteinExistence type="predicted"/>
<dbReference type="Proteomes" id="UP000544331">
    <property type="component" value="Unassembled WGS sequence"/>
</dbReference>
<reference evidence="1 2" key="1">
    <citation type="submission" date="2020-05" db="EMBL/GenBank/DDBJ databases">
        <title>Identification and distribution of gene clusters putatively required for synthesis of sphingolipid metabolism inhibitors in phylogenetically diverse species of the filamentous fungus Fusarium.</title>
        <authorList>
            <person name="Kim H.-S."/>
            <person name="Busman M."/>
            <person name="Brown D.W."/>
            <person name="Divon H."/>
            <person name="Uhlig S."/>
            <person name="Proctor R.H."/>
        </authorList>
    </citation>
    <scope>NUCLEOTIDE SEQUENCE [LARGE SCALE GENOMIC DNA]</scope>
    <source>
        <strain evidence="1 2">NRRL 66235</strain>
    </source>
</reference>
<organism evidence="1 2">
    <name type="scientific">Fusarium mundagurra</name>
    <dbReference type="NCBI Taxonomy" id="1567541"/>
    <lineage>
        <taxon>Eukaryota</taxon>
        <taxon>Fungi</taxon>
        <taxon>Dikarya</taxon>
        <taxon>Ascomycota</taxon>
        <taxon>Pezizomycotina</taxon>
        <taxon>Sordariomycetes</taxon>
        <taxon>Hypocreomycetidae</taxon>
        <taxon>Hypocreales</taxon>
        <taxon>Nectriaceae</taxon>
        <taxon>Fusarium</taxon>
        <taxon>Fusarium fujikuroi species complex</taxon>
    </lineage>
</organism>